<protein>
    <submittedName>
        <fullName evidence="2">Jg9830 protein</fullName>
    </submittedName>
</protein>
<dbReference type="PANTHER" id="PTHR36688:SF1">
    <property type="entry name" value="ENDONUCLEASE_EXONUCLEASE_PHOSPHATASE DOMAIN-CONTAINING PROTEIN"/>
    <property type="match status" value="1"/>
</dbReference>
<comment type="caution">
    <text evidence="2">The sequence shown here is derived from an EMBL/GenBank/DDBJ whole genome shotgun (WGS) entry which is preliminary data.</text>
</comment>
<dbReference type="InterPro" id="IPR052560">
    <property type="entry name" value="RdDP_mobile_element"/>
</dbReference>
<gene>
    <name evidence="2" type="primary">jg9830</name>
    <name evidence="2" type="ORF">PAEG_LOCUS6086</name>
</gene>
<dbReference type="CDD" id="cd01650">
    <property type="entry name" value="RT_nLTR_like"/>
    <property type="match status" value="1"/>
</dbReference>
<dbReference type="InterPro" id="IPR000477">
    <property type="entry name" value="RT_dom"/>
</dbReference>
<evidence type="ECO:0000313" key="3">
    <source>
        <dbReference type="Proteomes" id="UP000838756"/>
    </source>
</evidence>
<sequence length="258" mass="28927">MARLFTGILRTGHFPNPWKLGRVILIPKPGKNIMLPSSYRPITLLSTTSKLFEKLLLLQLLPHVQPRDERVGFRAEHSTTLQVTRVLHHLASARNKREHSIAVFLDMEKAFDRVWHAGLIYKLSTSTTPRRVVNTVATFLKDRRFQVAVEDVLYTERPIRAGVPQGSCLSPVCYSRFTDDIPAADGAMLALYADYAAIITTSLTAPHAAIKIQRALDLLPPWLKKWKLKVNVAKTQAISIGRSAWVPPSSGYASGRNR</sequence>
<dbReference type="PROSITE" id="PS50878">
    <property type="entry name" value="RT_POL"/>
    <property type="match status" value="1"/>
</dbReference>
<reference evidence="2" key="1">
    <citation type="submission" date="2022-03" db="EMBL/GenBank/DDBJ databases">
        <authorList>
            <person name="Lindestad O."/>
        </authorList>
    </citation>
    <scope>NUCLEOTIDE SEQUENCE</scope>
</reference>
<dbReference type="SUPFAM" id="SSF56672">
    <property type="entry name" value="DNA/RNA polymerases"/>
    <property type="match status" value="1"/>
</dbReference>
<dbReference type="InterPro" id="IPR043502">
    <property type="entry name" value="DNA/RNA_pol_sf"/>
</dbReference>
<dbReference type="AlphaFoldDB" id="A0A8S4QSI0"/>
<evidence type="ECO:0000259" key="1">
    <source>
        <dbReference type="PROSITE" id="PS50878"/>
    </source>
</evidence>
<name>A0A8S4QSI0_9NEOP</name>
<feature type="domain" description="Reverse transcriptase" evidence="1">
    <location>
        <begin position="7"/>
        <end position="250"/>
    </location>
</feature>
<proteinExistence type="predicted"/>
<dbReference type="EMBL" id="CAKXAJ010019277">
    <property type="protein sequence ID" value="CAH2218239.1"/>
    <property type="molecule type" value="Genomic_DNA"/>
</dbReference>
<dbReference type="Proteomes" id="UP000838756">
    <property type="component" value="Unassembled WGS sequence"/>
</dbReference>
<dbReference type="PANTHER" id="PTHR36688">
    <property type="entry name" value="ENDO/EXONUCLEASE/PHOSPHATASE DOMAIN-CONTAINING PROTEIN"/>
    <property type="match status" value="1"/>
</dbReference>
<dbReference type="GO" id="GO:0071897">
    <property type="term" value="P:DNA biosynthetic process"/>
    <property type="evidence" value="ECO:0007669"/>
    <property type="project" value="UniProtKB-ARBA"/>
</dbReference>
<organism evidence="2 3">
    <name type="scientific">Pararge aegeria aegeria</name>
    <dbReference type="NCBI Taxonomy" id="348720"/>
    <lineage>
        <taxon>Eukaryota</taxon>
        <taxon>Metazoa</taxon>
        <taxon>Ecdysozoa</taxon>
        <taxon>Arthropoda</taxon>
        <taxon>Hexapoda</taxon>
        <taxon>Insecta</taxon>
        <taxon>Pterygota</taxon>
        <taxon>Neoptera</taxon>
        <taxon>Endopterygota</taxon>
        <taxon>Lepidoptera</taxon>
        <taxon>Glossata</taxon>
        <taxon>Ditrysia</taxon>
        <taxon>Papilionoidea</taxon>
        <taxon>Nymphalidae</taxon>
        <taxon>Satyrinae</taxon>
        <taxon>Satyrini</taxon>
        <taxon>Parargina</taxon>
        <taxon>Pararge</taxon>
    </lineage>
</organism>
<evidence type="ECO:0000313" key="2">
    <source>
        <dbReference type="EMBL" id="CAH2218239.1"/>
    </source>
</evidence>
<dbReference type="OrthoDB" id="10065625at2759"/>
<keyword evidence="3" id="KW-1185">Reference proteome</keyword>
<accession>A0A8S4QSI0</accession>
<dbReference type="Pfam" id="PF00078">
    <property type="entry name" value="RVT_1"/>
    <property type="match status" value="1"/>
</dbReference>